<keyword evidence="2" id="KW-1185">Reference proteome</keyword>
<comment type="caution">
    <text evidence="1">The sequence shown here is derived from an EMBL/GenBank/DDBJ whole genome shotgun (WGS) entry which is preliminary data.</text>
</comment>
<evidence type="ECO:0000313" key="1">
    <source>
        <dbReference type="EMBL" id="KAK4818132.1"/>
    </source>
</evidence>
<dbReference type="EMBL" id="JAUNZN010000007">
    <property type="protein sequence ID" value="KAK4818132.1"/>
    <property type="molecule type" value="Genomic_DNA"/>
</dbReference>
<organism evidence="1 2">
    <name type="scientific">Mycteria americana</name>
    <name type="common">Wood stork</name>
    <dbReference type="NCBI Taxonomy" id="33587"/>
    <lineage>
        <taxon>Eukaryota</taxon>
        <taxon>Metazoa</taxon>
        <taxon>Chordata</taxon>
        <taxon>Craniata</taxon>
        <taxon>Vertebrata</taxon>
        <taxon>Euteleostomi</taxon>
        <taxon>Archelosauria</taxon>
        <taxon>Archosauria</taxon>
        <taxon>Dinosauria</taxon>
        <taxon>Saurischia</taxon>
        <taxon>Theropoda</taxon>
        <taxon>Coelurosauria</taxon>
        <taxon>Aves</taxon>
        <taxon>Neognathae</taxon>
        <taxon>Neoaves</taxon>
        <taxon>Aequornithes</taxon>
        <taxon>Ciconiiformes</taxon>
        <taxon>Ciconiidae</taxon>
        <taxon>Mycteria</taxon>
    </lineage>
</organism>
<gene>
    <name evidence="1" type="ORF">QYF61_006731</name>
</gene>
<accession>A0AAN7RV03</accession>
<protein>
    <submittedName>
        <fullName evidence="1">Uncharacterized protein</fullName>
    </submittedName>
</protein>
<name>A0AAN7RV03_MYCAM</name>
<proteinExistence type="predicted"/>
<evidence type="ECO:0000313" key="2">
    <source>
        <dbReference type="Proteomes" id="UP001333110"/>
    </source>
</evidence>
<dbReference type="AlphaFoldDB" id="A0AAN7RV03"/>
<reference evidence="1 2" key="1">
    <citation type="journal article" date="2023" name="J. Hered.">
        <title>Chromosome-level genome of the wood stork (Mycteria americana) provides insight into avian chromosome evolution.</title>
        <authorList>
            <person name="Flamio R. Jr."/>
            <person name="Ramstad K.M."/>
        </authorList>
    </citation>
    <scope>NUCLEOTIDE SEQUENCE [LARGE SCALE GENOMIC DNA]</scope>
    <source>
        <strain evidence="1">JAX WOST 10</strain>
    </source>
</reference>
<dbReference type="Proteomes" id="UP001333110">
    <property type="component" value="Unassembled WGS sequence"/>
</dbReference>
<sequence>MRREKPLVAMPNAPILSERGEYMMSGMSRDLENRTFTELLFVYKKIKCSTLKAKQPQFPQPLLIRLLLQTLHQLRCPSLDTLQHLNVSLVFPIYSTASAWLVGNGYNFLSFMISKITVYNYMAEAKFSGNHKALEEQRQFKGKVVTNITQKANHTLGCIKRSVASRSREVILPLYSALVRPHPEY</sequence>